<accession>A0A852RAZ7</accession>
<proteinExistence type="predicted"/>
<name>A0A852RAZ7_9MICO</name>
<protein>
    <submittedName>
        <fullName evidence="1">Uncharacterized protein</fullName>
    </submittedName>
</protein>
<dbReference type="Proteomes" id="UP000586095">
    <property type="component" value="Unassembled WGS sequence"/>
</dbReference>
<gene>
    <name evidence="1" type="ORF">BJ960_000873</name>
</gene>
<reference evidence="1 2" key="1">
    <citation type="submission" date="2020-07" db="EMBL/GenBank/DDBJ databases">
        <title>Sequencing the genomes of 1000 actinobacteria strains.</title>
        <authorList>
            <person name="Klenk H.-P."/>
        </authorList>
    </citation>
    <scope>NUCLEOTIDE SEQUENCE [LARGE SCALE GENOMIC DNA]</scope>
    <source>
        <strain evidence="1 2">DSM 17380</strain>
    </source>
</reference>
<evidence type="ECO:0000313" key="2">
    <source>
        <dbReference type="Proteomes" id="UP000586095"/>
    </source>
</evidence>
<evidence type="ECO:0000313" key="1">
    <source>
        <dbReference type="EMBL" id="NYD26070.1"/>
    </source>
</evidence>
<organism evidence="1 2">
    <name type="scientific">Leucobacter aridicollis</name>
    <dbReference type="NCBI Taxonomy" id="283878"/>
    <lineage>
        <taxon>Bacteria</taxon>
        <taxon>Bacillati</taxon>
        <taxon>Actinomycetota</taxon>
        <taxon>Actinomycetes</taxon>
        <taxon>Micrococcales</taxon>
        <taxon>Microbacteriaceae</taxon>
        <taxon>Leucobacter</taxon>
    </lineage>
</organism>
<dbReference type="EMBL" id="JACCBD010000001">
    <property type="protein sequence ID" value="NYD26070.1"/>
    <property type="molecule type" value="Genomic_DNA"/>
</dbReference>
<keyword evidence="2" id="KW-1185">Reference proteome</keyword>
<sequence length="92" mass="10417">MRHATLRLDESIEFEVSGATLDEIYARIEIDRPEGFELSRTPLRVTEDDEGVTAAGAYQRQDQTRQILAATFEELWAQTPSGWTVVHVEVVP</sequence>
<dbReference type="RefSeq" id="WP_185986404.1">
    <property type="nucleotide sequence ID" value="NZ_BAAALZ010000002.1"/>
</dbReference>
<dbReference type="AlphaFoldDB" id="A0A852RAZ7"/>
<comment type="caution">
    <text evidence="1">The sequence shown here is derived from an EMBL/GenBank/DDBJ whole genome shotgun (WGS) entry which is preliminary data.</text>
</comment>